<evidence type="ECO:0000259" key="3">
    <source>
        <dbReference type="Pfam" id="PF00144"/>
    </source>
</evidence>
<dbReference type="SUPFAM" id="SSF56601">
    <property type="entry name" value="beta-lactamase/transpeptidase-like"/>
    <property type="match status" value="1"/>
</dbReference>
<dbReference type="Pfam" id="PF00144">
    <property type="entry name" value="Beta-lactamase"/>
    <property type="match status" value="1"/>
</dbReference>
<accession>A0A2A2KFJ9</accession>
<dbReference type="AlphaFoldDB" id="A0A2A2KFJ9"/>
<proteinExistence type="predicted"/>
<feature type="domain" description="Beta-lactamase-related" evidence="3">
    <location>
        <begin position="82"/>
        <end position="138"/>
    </location>
</feature>
<feature type="region of interest" description="Disordered" evidence="1">
    <location>
        <begin position="66"/>
        <end position="97"/>
    </location>
</feature>
<dbReference type="InterPro" id="IPR012338">
    <property type="entry name" value="Beta-lactam/transpept-like"/>
</dbReference>
<evidence type="ECO:0000313" key="4">
    <source>
        <dbReference type="EMBL" id="PAV72670.1"/>
    </source>
</evidence>
<reference evidence="4 5" key="1">
    <citation type="journal article" date="2017" name="Curr. Biol.">
        <title>Genome architecture and evolution of a unichromosomal asexual nematode.</title>
        <authorList>
            <person name="Fradin H."/>
            <person name="Zegar C."/>
            <person name="Gutwein M."/>
            <person name="Lucas J."/>
            <person name="Kovtun M."/>
            <person name="Corcoran D."/>
            <person name="Baugh L.R."/>
            <person name="Kiontke K."/>
            <person name="Gunsalus K."/>
            <person name="Fitch D.H."/>
            <person name="Piano F."/>
        </authorList>
    </citation>
    <scope>NUCLEOTIDE SEQUENCE [LARGE SCALE GENOMIC DNA]</scope>
    <source>
        <strain evidence="4">PF1309</strain>
    </source>
</reference>
<gene>
    <name evidence="4" type="ORF">WR25_25487</name>
</gene>
<keyword evidence="5" id="KW-1185">Reference proteome</keyword>
<keyword evidence="2" id="KW-0732">Signal</keyword>
<feature type="chain" id="PRO_5013353580" description="Beta-lactamase-related domain-containing protein" evidence="2">
    <location>
        <begin position="23"/>
        <end position="142"/>
    </location>
</feature>
<protein>
    <recommendedName>
        <fullName evidence="3">Beta-lactamase-related domain-containing protein</fullName>
    </recommendedName>
</protein>
<organism evidence="4 5">
    <name type="scientific">Diploscapter pachys</name>
    <dbReference type="NCBI Taxonomy" id="2018661"/>
    <lineage>
        <taxon>Eukaryota</taxon>
        <taxon>Metazoa</taxon>
        <taxon>Ecdysozoa</taxon>
        <taxon>Nematoda</taxon>
        <taxon>Chromadorea</taxon>
        <taxon>Rhabditida</taxon>
        <taxon>Rhabditina</taxon>
        <taxon>Rhabditomorpha</taxon>
        <taxon>Rhabditoidea</taxon>
        <taxon>Rhabditidae</taxon>
        <taxon>Diploscapter</taxon>
    </lineage>
</organism>
<comment type="caution">
    <text evidence="4">The sequence shown here is derived from an EMBL/GenBank/DDBJ whole genome shotgun (WGS) entry which is preliminary data.</text>
</comment>
<dbReference type="OrthoDB" id="8191115at2759"/>
<dbReference type="InterPro" id="IPR001466">
    <property type="entry name" value="Beta-lactam-related"/>
</dbReference>
<feature type="signal peptide" evidence="2">
    <location>
        <begin position="1"/>
        <end position="22"/>
    </location>
</feature>
<sequence length="142" mass="15146">MKRPPHLLLATALTLAAPPLLADDLQHSVDGVIQPLMREHGIAGMAVAVGCCPGWASSTPTWKYRPTPVASMPRATTPRTSRYGSARAPTPSRPTTGATSGFGAYVAFVPSKQMGIVLLANRNYPNEERVRAAQRILSSLEP</sequence>
<name>A0A2A2KFJ9_9BILA</name>
<dbReference type="Proteomes" id="UP000218231">
    <property type="component" value="Unassembled WGS sequence"/>
</dbReference>
<evidence type="ECO:0000313" key="5">
    <source>
        <dbReference type="Proteomes" id="UP000218231"/>
    </source>
</evidence>
<dbReference type="EMBL" id="LIAE01008734">
    <property type="protein sequence ID" value="PAV72670.1"/>
    <property type="molecule type" value="Genomic_DNA"/>
</dbReference>
<evidence type="ECO:0000256" key="2">
    <source>
        <dbReference type="SAM" id="SignalP"/>
    </source>
</evidence>
<dbReference type="Gene3D" id="3.40.710.10">
    <property type="entry name" value="DD-peptidase/beta-lactamase superfamily"/>
    <property type="match status" value="1"/>
</dbReference>
<evidence type="ECO:0000256" key="1">
    <source>
        <dbReference type="SAM" id="MobiDB-lite"/>
    </source>
</evidence>